<gene>
    <name evidence="3" type="ORF">GCM10022402_33410</name>
</gene>
<feature type="transmembrane region" description="Helical" evidence="2">
    <location>
        <begin position="91"/>
        <end position="115"/>
    </location>
</feature>
<reference evidence="4" key="1">
    <citation type="journal article" date="2019" name="Int. J. Syst. Evol. Microbiol.">
        <title>The Global Catalogue of Microorganisms (GCM) 10K type strain sequencing project: providing services to taxonomists for standard genome sequencing and annotation.</title>
        <authorList>
            <consortium name="The Broad Institute Genomics Platform"/>
            <consortium name="The Broad Institute Genome Sequencing Center for Infectious Disease"/>
            <person name="Wu L."/>
            <person name="Ma J."/>
        </authorList>
    </citation>
    <scope>NUCLEOTIDE SEQUENCE [LARGE SCALE GENOMIC DNA]</scope>
    <source>
        <strain evidence="4">JCM 17137</strain>
    </source>
</reference>
<feature type="transmembrane region" description="Helical" evidence="2">
    <location>
        <begin position="39"/>
        <end position="59"/>
    </location>
</feature>
<feature type="transmembrane region" description="Helical" evidence="2">
    <location>
        <begin position="66"/>
        <end position="85"/>
    </location>
</feature>
<keyword evidence="2" id="KW-0472">Membrane</keyword>
<feature type="region of interest" description="Disordered" evidence="1">
    <location>
        <begin position="126"/>
        <end position="172"/>
    </location>
</feature>
<protein>
    <submittedName>
        <fullName evidence="3">DUF6069 family protein</fullName>
    </submittedName>
</protein>
<evidence type="ECO:0000313" key="4">
    <source>
        <dbReference type="Proteomes" id="UP001500908"/>
    </source>
</evidence>
<feature type="compositionally biased region" description="Basic and acidic residues" evidence="1">
    <location>
        <begin position="150"/>
        <end position="160"/>
    </location>
</feature>
<proteinExistence type="predicted"/>
<sequence>MAGLTTLVGALIFRGVLNIPVFADATAGDFGGVGTSLHALTAATAALTATGLLHLLLVSAPRALRFFNWIVWLATAVATVSPFSLSNPPLVQFATAMVNLVTGVAIVTLLMGVGVSAREWSYPRRWETDGDDDAESALDNGWLQPPPAPPEREHHSEGHDGVAGAQHRSREG</sequence>
<comment type="caution">
    <text evidence="3">The sequence shown here is derived from an EMBL/GenBank/DDBJ whole genome shotgun (WGS) entry which is preliminary data.</text>
</comment>
<keyword evidence="2" id="KW-1133">Transmembrane helix</keyword>
<evidence type="ECO:0000256" key="2">
    <source>
        <dbReference type="SAM" id="Phobius"/>
    </source>
</evidence>
<keyword evidence="2" id="KW-0812">Transmembrane</keyword>
<organism evidence="3 4">
    <name type="scientific">Salinactinospora qingdaonensis</name>
    <dbReference type="NCBI Taxonomy" id="702744"/>
    <lineage>
        <taxon>Bacteria</taxon>
        <taxon>Bacillati</taxon>
        <taxon>Actinomycetota</taxon>
        <taxon>Actinomycetes</taxon>
        <taxon>Streptosporangiales</taxon>
        <taxon>Nocardiopsidaceae</taxon>
        <taxon>Salinactinospora</taxon>
    </lineage>
</organism>
<name>A0ABP7FZB3_9ACTN</name>
<dbReference type="Proteomes" id="UP001500908">
    <property type="component" value="Unassembled WGS sequence"/>
</dbReference>
<accession>A0ABP7FZB3</accession>
<evidence type="ECO:0000313" key="3">
    <source>
        <dbReference type="EMBL" id="GAA3751659.1"/>
    </source>
</evidence>
<dbReference type="EMBL" id="BAABDD010000016">
    <property type="protein sequence ID" value="GAA3751659.1"/>
    <property type="molecule type" value="Genomic_DNA"/>
</dbReference>
<evidence type="ECO:0000256" key="1">
    <source>
        <dbReference type="SAM" id="MobiDB-lite"/>
    </source>
</evidence>
<keyword evidence="4" id="KW-1185">Reference proteome</keyword>